<proteinExistence type="predicted"/>
<feature type="compositionally biased region" description="Pro residues" evidence="1">
    <location>
        <begin position="214"/>
        <end position="224"/>
    </location>
</feature>
<comment type="caution">
    <text evidence="2">The sequence shown here is derived from an EMBL/GenBank/DDBJ whole genome shotgun (WGS) entry which is preliminary data.</text>
</comment>
<feature type="compositionally biased region" description="Polar residues" evidence="1">
    <location>
        <begin position="178"/>
        <end position="197"/>
    </location>
</feature>
<dbReference type="VEuPathDB" id="TriTrypDB:C4B63_142g3"/>
<dbReference type="SUPFAM" id="SSF54236">
    <property type="entry name" value="Ubiquitin-like"/>
    <property type="match status" value="1"/>
</dbReference>
<evidence type="ECO:0000313" key="2">
    <source>
        <dbReference type="EMBL" id="PWV16533.1"/>
    </source>
</evidence>
<dbReference type="InterPro" id="IPR029071">
    <property type="entry name" value="Ubiquitin-like_domsf"/>
</dbReference>
<dbReference type="VEuPathDB" id="TriTrypDB:TCDM_06849"/>
<dbReference type="EMBL" id="PRFC01000022">
    <property type="protein sequence ID" value="PWV16533.1"/>
    <property type="molecule type" value="Genomic_DNA"/>
</dbReference>
<gene>
    <name evidence="2" type="ORF">C3747_22g386</name>
</gene>
<dbReference type="VEuPathDB" id="TriTrypDB:TCSYLVIO_001150"/>
<reference evidence="2 3" key="1">
    <citation type="journal article" date="2018" name="Microb. Genom.">
        <title>Expanding an expanded genome: long-read sequencing of Trypanosoma cruzi.</title>
        <authorList>
            <person name="Berna L."/>
            <person name="Rodriguez M."/>
            <person name="Chiribao M.L."/>
            <person name="Parodi-Talice A."/>
            <person name="Pita S."/>
            <person name="Rijo G."/>
            <person name="Alvarez-Valin F."/>
            <person name="Robello C."/>
        </authorList>
    </citation>
    <scope>NUCLEOTIDE SEQUENCE [LARGE SCALE GENOMIC DNA]</scope>
    <source>
        <strain evidence="2 3">TCC</strain>
    </source>
</reference>
<dbReference type="VEuPathDB" id="TriTrypDB:TcCLB.511807.140"/>
<dbReference type="AlphaFoldDB" id="A0A2V2X8T2"/>
<dbReference type="VEuPathDB" id="TriTrypDB:Tc_MARK_10331"/>
<dbReference type="VEuPathDB" id="TriTrypDB:C3747_22g386"/>
<feature type="region of interest" description="Disordered" evidence="1">
    <location>
        <begin position="88"/>
        <end position="286"/>
    </location>
</feature>
<feature type="compositionally biased region" description="Basic and acidic residues" evidence="1">
    <location>
        <begin position="150"/>
        <end position="165"/>
    </location>
</feature>
<accession>A0A2V2X8T2</accession>
<evidence type="ECO:0000256" key="1">
    <source>
        <dbReference type="SAM" id="MobiDB-lite"/>
    </source>
</evidence>
<evidence type="ECO:0000313" key="3">
    <source>
        <dbReference type="Proteomes" id="UP000246078"/>
    </source>
</evidence>
<evidence type="ECO:0008006" key="4">
    <source>
        <dbReference type="Google" id="ProtNLM"/>
    </source>
</evidence>
<dbReference type="VEuPathDB" id="TriTrypDB:TcYC6_0092290"/>
<dbReference type="VEuPathDB" id="TriTrypDB:BCY84_17495"/>
<dbReference type="VEuPathDB" id="TriTrypDB:TcBrA4_0092360"/>
<name>A0A2V2X8T2_TRYCR</name>
<dbReference type="Proteomes" id="UP000246078">
    <property type="component" value="Unassembled WGS sequence"/>
</dbReference>
<feature type="compositionally biased region" description="Polar residues" evidence="1">
    <location>
        <begin position="266"/>
        <end position="276"/>
    </location>
</feature>
<sequence>MFINSAASRQMIRVQIRSLRGETMDVEVPRECTVGQLREFLIGYYGYPPATSLVYGSYVVGDECLVEEFPFGSLVLVTSLDGAQRGYPAQQQQIATPQQRGQHFYNQQRQQQQQRSQNQGHGKLQQPQREPFNPFFPVGDKQQKQQQQQEEDRSVFDSREPKKESAASVSKPFHSRTDSNSMASGGTTTPRIGNDNKQPGCPGEKLRSFSCQSSPPPPPPPPQRSPHDTVPSGKTSPSKFVRNAFPSTAPVESGDGKGSLDRTPRKNSQSTPSIDASRTPRDTNIEVTRGVSEDAGDTASVAPRISVKCMVPALKKCINLELPGDATLGDLLLEVVSQEPRLAGSKVVFRGKLLSGSDAKLNAYGIYADALPSSLSLTNPDASGVYTLFFASGEYSEPQKVMLLEIEADTACIESIIKDGELTIQQRRGYYEELMRILFRTDNLQELEGEWRSRRKDAVMRATRIQDVLNVDVNS</sequence>
<feature type="compositionally biased region" description="Basic and acidic residues" evidence="1">
    <location>
        <begin position="254"/>
        <end position="264"/>
    </location>
</feature>
<protein>
    <recommendedName>
        <fullName evidence="4">Ubiquitin-like domain-containing protein</fullName>
    </recommendedName>
</protein>
<dbReference type="VEuPathDB" id="TriTrypDB:TcCL_NonESM06235"/>
<organism evidence="2 3">
    <name type="scientific">Trypanosoma cruzi</name>
    <dbReference type="NCBI Taxonomy" id="5693"/>
    <lineage>
        <taxon>Eukaryota</taxon>
        <taxon>Discoba</taxon>
        <taxon>Euglenozoa</taxon>
        <taxon>Kinetoplastea</taxon>
        <taxon>Metakinetoplastina</taxon>
        <taxon>Trypanosomatida</taxon>
        <taxon>Trypanosomatidae</taxon>
        <taxon>Trypanosoma</taxon>
        <taxon>Schizotrypanum</taxon>
    </lineage>
</organism>
<feature type="compositionally biased region" description="Low complexity" evidence="1">
    <location>
        <begin position="90"/>
        <end position="122"/>
    </location>
</feature>
<dbReference type="VEuPathDB" id="TriTrypDB:TcG_10528"/>
<dbReference type="VEuPathDB" id="TriTrypDB:ECC02_008032"/>